<evidence type="ECO:0000313" key="2">
    <source>
        <dbReference type="Proteomes" id="UP000324800"/>
    </source>
</evidence>
<organism evidence="1 2">
    <name type="scientific">Streblomastix strix</name>
    <dbReference type="NCBI Taxonomy" id="222440"/>
    <lineage>
        <taxon>Eukaryota</taxon>
        <taxon>Metamonada</taxon>
        <taxon>Preaxostyla</taxon>
        <taxon>Oxymonadida</taxon>
        <taxon>Streblomastigidae</taxon>
        <taxon>Streblomastix</taxon>
    </lineage>
</organism>
<dbReference type="AlphaFoldDB" id="A0A5J4V6W9"/>
<dbReference type="Proteomes" id="UP000324800">
    <property type="component" value="Unassembled WGS sequence"/>
</dbReference>
<comment type="caution">
    <text evidence="1">The sequence shown here is derived from an EMBL/GenBank/DDBJ whole genome shotgun (WGS) entry which is preliminary data.</text>
</comment>
<dbReference type="EMBL" id="SNRW01009324">
    <property type="protein sequence ID" value="KAA6378182.1"/>
    <property type="molecule type" value="Genomic_DNA"/>
</dbReference>
<proteinExistence type="predicted"/>
<reference evidence="1 2" key="1">
    <citation type="submission" date="2019-03" db="EMBL/GenBank/DDBJ databases">
        <title>Single cell metagenomics reveals metabolic interactions within the superorganism composed of flagellate Streblomastix strix and complex community of Bacteroidetes bacteria on its surface.</title>
        <authorList>
            <person name="Treitli S.C."/>
            <person name="Kolisko M."/>
            <person name="Husnik F."/>
            <person name="Keeling P."/>
            <person name="Hampl V."/>
        </authorList>
    </citation>
    <scope>NUCLEOTIDE SEQUENCE [LARGE SCALE GENOMIC DNA]</scope>
    <source>
        <strain evidence="1">ST1C</strain>
    </source>
</reference>
<accession>A0A5J4V6W9</accession>
<evidence type="ECO:0000313" key="1">
    <source>
        <dbReference type="EMBL" id="KAA6378182.1"/>
    </source>
</evidence>
<protein>
    <submittedName>
        <fullName evidence="1">Uncharacterized protein</fullName>
    </submittedName>
</protein>
<gene>
    <name evidence="1" type="ORF">EZS28_026289</name>
</gene>
<sequence>MRQPFQKQQKKGCHTGPITPANVSLAATHTRHRITPTQFRKIRCMPPRSRYRCLRTRFARKSRQARWTLNETPSNAITAESALLAGLSGHETSQIDFYVEQPSEEQVVEAQQHARASSDLVTRWRPPKHNSSSAQPMLAFDQILADLEMELLLQYGLQQGTLTQIVK</sequence>
<name>A0A5J4V6W9_9EUKA</name>